<dbReference type="EMBL" id="CP064981">
    <property type="protein sequence ID" value="QQR93102.1"/>
    <property type="molecule type" value="Genomic_DNA"/>
</dbReference>
<organism evidence="2">
    <name type="scientific">Candidatus Iainarchaeum sp</name>
    <dbReference type="NCBI Taxonomy" id="3101447"/>
    <lineage>
        <taxon>Archaea</taxon>
        <taxon>Candidatus Iainarchaeota</taxon>
        <taxon>Candidatus Iainarchaeia</taxon>
        <taxon>Candidatus Iainarchaeales</taxon>
        <taxon>Candidatus Iainarchaeaceae</taxon>
        <taxon>Candidatus Iainarchaeum</taxon>
    </lineage>
</organism>
<feature type="region of interest" description="Disordered" evidence="1">
    <location>
        <begin position="1"/>
        <end position="29"/>
    </location>
</feature>
<sequence length="107" mass="12838">MPERRKPPKSKPRTQRTRKVVPPRKETPDKRFRAMMQAERIVKELREAATAEAVRALFQSNAAYQRLLDALHSRPLKDEELMRYRADLLRRAEQLAKLRRDQFRELE</sequence>
<reference evidence="2" key="1">
    <citation type="submission" date="2020-11" db="EMBL/GenBank/DDBJ databases">
        <title>Connecting structure to function with the recovery of over 1000 high-quality activated sludge metagenome-assembled genomes encoding full-length rRNA genes using long-read sequencing.</title>
        <authorList>
            <person name="Singleton C.M."/>
            <person name="Petriglieri F."/>
            <person name="Kristensen J.M."/>
            <person name="Kirkegaard R.H."/>
            <person name="Michaelsen T.Y."/>
            <person name="Andersen M.H."/>
            <person name="Karst S.M."/>
            <person name="Dueholm M.S."/>
            <person name="Nielsen P.H."/>
            <person name="Albertsen M."/>
        </authorList>
    </citation>
    <scope>NUCLEOTIDE SEQUENCE</scope>
    <source>
        <strain evidence="2">Fred_18-Q3-R57-64_BAT3C.431</strain>
    </source>
</reference>
<name>A0A7T9DKN3_9ARCH</name>
<evidence type="ECO:0000256" key="1">
    <source>
        <dbReference type="SAM" id="MobiDB-lite"/>
    </source>
</evidence>
<gene>
    <name evidence="2" type="ORF">IPJ89_02590</name>
</gene>
<evidence type="ECO:0000313" key="2">
    <source>
        <dbReference type="EMBL" id="QQR93102.1"/>
    </source>
</evidence>
<dbReference type="Proteomes" id="UP000596004">
    <property type="component" value="Chromosome"/>
</dbReference>
<protein>
    <submittedName>
        <fullName evidence="2">Uncharacterized protein</fullName>
    </submittedName>
</protein>
<proteinExistence type="predicted"/>
<dbReference type="AlphaFoldDB" id="A0A7T9DKN3"/>
<feature type="compositionally biased region" description="Basic residues" evidence="1">
    <location>
        <begin position="1"/>
        <end position="22"/>
    </location>
</feature>
<accession>A0A7T9DKN3</accession>